<dbReference type="InterPro" id="IPR038607">
    <property type="entry name" value="PhoD-like_sf"/>
</dbReference>
<gene>
    <name evidence="2" type="ORF">EBAPG3_008170</name>
</gene>
<dbReference type="InterPro" id="IPR018946">
    <property type="entry name" value="PhoD-like_MPP"/>
</dbReference>
<keyword evidence="3" id="KW-1185">Reference proteome</keyword>
<evidence type="ECO:0000259" key="1">
    <source>
        <dbReference type="Pfam" id="PF09423"/>
    </source>
</evidence>
<feature type="domain" description="PhoD-like phosphatase metallophosphatase" evidence="1">
    <location>
        <begin position="190"/>
        <end position="481"/>
    </location>
</feature>
<organism evidence="2 3">
    <name type="scientific">Nitrosospira lacus</name>
    <dbReference type="NCBI Taxonomy" id="1288494"/>
    <lineage>
        <taxon>Bacteria</taxon>
        <taxon>Pseudomonadati</taxon>
        <taxon>Pseudomonadota</taxon>
        <taxon>Betaproteobacteria</taxon>
        <taxon>Nitrosomonadales</taxon>
        <taxon>Nitrosomonadaceae</taxon>
        <taxon>Nitrosospira</taxon>
    </lineage>
</organism>
<reference evidence="2 3" key="1">
    <citation type="journal article" date="2015" name="Int. J. Syst. Evol. Microbiol.">
        <title>Nitrosospira lacus sp. nov., a psychrotolerant, ammonia-oxidizing bacterium from sandy lake sediment.</title>
        <authorList>
            <person name="Urakawa H."/>
            <person name="Garcia J.C."/>
            <person name="Nielsen J.L."/>
            <person name="Le V.Q."/>
            <person name="Kozlowski J.A."/>
            <person name="Stein L.Y."/>
            <person name="Lim C.K."/>
            <person name="Pommerening-Roser A."/>
            <person name="Martens-Habbena W."/>
            <person name="Stahl D.A."/>
            <person name="Klotz M.G."/>
        </authorList>
    </citation>
    <scope>NUCLEOTIDE SEQUENCE [LARGE SCALE GENOMIC DNA]</scope>
    <source>
        <strain evidence="2 3">APG3</strain>
    </source>
</reference>
<dbReference type="EMBL" id="CP021106">
    <property type="protein sequence ID" value="ARO87744.1"/>
    <property type="molecule type" value="Genomic_DNA"/>
</dbReference>
<dbReference type="eggNOG" id="COG3540">
    <property type="taxonomic scope" value="Bacteria"/>
</dbReference>
<evidence type="ECO:0000313" key="2">
    <source>
        <dbReference type="EMBL" id="ARO87744.1"/>
    </source>
</evidence>
<evidence type="ECO:0000313" key="3">
    <source>
        <dbReference type="Proteomes" id="UP000012179"/>
    </source>
</evidence>
<dbReference type="KEGG" id="nlc:EBAPG3_008170"/>
<dbReference type="SUPFAM" id="SSF56300">
    <property type="entry name" value="Metallo-dependent phosphatases"/>
    <property type="match status" value="1"/>
</dbReference>
<dbReference type="OrthoDB" id="9795624at2"/>
<proteinExistence type="predicted"/>
<dbReference type="AlphaFoldDB" id="A0A1W6SPK1"/>
<name>A0A1W6SPK1_9PROT</name>
<dbReference type="PANTHER" id="PTHR37031:SF2">
    <property type="entry name" value="PHOD-LIKE PHOSPHATASE METALLOPHOSPHATASE DOMAIN-CONTAINING PROTEIN"/>
    <property type="match status" value="1"/>
</dbReference>
<dbReference type="PANTHER" id="PTHR37031">
    <property type="entry name" value="METALLOPHOSPHATASE BINDING DOMAIN PROTEIN"/>
    <property type="match status" value="1"/>
</dbReference>
<sequence>MKTFHFYDRGSDRPWINPMLTNAVIVGHTTATSTKLWMRAYQPNSYRMVICPEPFLGPDEVATDWNPETKIKKGKEIFLLKNIHSGEKREIANAVLTDKADLVFGQDITKVWEIDGLKPGQRYYYAAFALDLAARKTPWEIVPDNKVNRFRTQSGSQESMTFGLFSCHMPYRKNSFDLVNIHMWDRFGDELEQRNGEFILGVGDQVYVDGNSNVSIWEWLKKIRKEFMQEVKPEDRVEVMRSWYRDIYRGYWGHRQLRNVFSRFPIYMMWDDHEILDGWGSYDAKERRNLLDSWWDWGDDDEKLLLLNQMYEAAKLTYHEYEHSHNPETPANQFDYAFTWGTAAFYVLDMRGQRDYTRATDDRILGQAQMQRFKDWLGSKTVKNAESIFVVSPVPVVHAMSFVVNYLDILGVADDMRDEWEHESNWVERDVLLDAAFAAAKAQGKSLYFLSGDVHIGAAFRMTHKKYPDTRIYQLTSSAITYDLPWAKASALALIVRDKGLLQRDAEHSEPNVAFQLLMEPCKTNNFAVINVQRNDQGQTEVRWDLYGSAEQRATVTKLERLVLI</sequence>
<dbReference type="Proteomes" id="UP000012179">
    <property type="component" value="Chromosome"/>
</dbReference>
<accession>A0A1W6SPK1</accession>
<protein>
    <recommendedName>
        <fullName evidence="1">PhoD-like phosphatase metallophosphatase domain-containing protein</fullName>
    </recommendedName>
</protein>
<dbReference type="Gene3D" id="3.60.21.70">
    <property type="entry name" value="PhoD-like phosphatase"/>
    <property type="match status" value="1"/>
</dbReference>
<dbReference type="InterPro" id="IPR029052">
    <property type="entry name" value="Metallo-depent_PP-like"/>
</dbReference>
<dbReference type="Pfam" id="PF09423">
    <property type="entry name" value="PhoD"/>
    <property type="match status" value="1"/>
</dbReference>
<dbReference type="RefSeq" id="WP_004174174.1">
    <property type="nucleotide sequence ID" value="NZ_CP021106.3"/>
</dbReference>